<dbReference type="GO" id="GO:0006355">
    <property type="term" value="P:regulation of DNA-templated transcription"/>
    <property type="evidence" value="ECO:0007669"/>
    <property type="project" value="InterPro"/>
</dbReference>
<dbReference type="AlphaFoldDB" id="A0A2C6BAL1"/>
<comment type="caution">
    <text evidence="1">The sequence shown here is derived from an EMBL/GenBank/DDBJ whole genome shotgun (WGS) entry which is preliminary data.</text>
</comment>
<dbReference type="InterPro" id="IPR016032">
    <property type="entry name" value="Sig_transdc_resp-reg_C-effctor"/>
</dbReference>
<gene>
    <name evidence="1" type="ORF">CBG52_12915</name>
</gene>
<dbReference type="Gene3D" id="1.10.10.10">
    <property type="entry name" value="Winged helix-like DNA-binding domain superfamily/Winged helix DNA-binding domain"/>
    <property type="match status" value="1"/>
</dbReference>
<dbReference type="SUPFAM" id="SSF46894">
    <property type="entry name" value="C-terminal effector domain of the bipartite response regulators"/>
    <property type="match status" value="1"/>
</dbReference>
<evidence type="ECO:0000313" key="2">
    <source>
        <dbReference type="Proteomes" id="UP000221504"/>
    </source>
</evidence>
<sequence length="158" mass="18709">MATQEQKIIFKAIETVLISYNKYKNRIKKDLEYFNNPVLLKSYSLEKISGSGFVEVKSDIERMEDLKAIISKDIGLYEAMIFRIDSALDMVKDNEDYDLIEVGFLENNFKFKKDKVDYEQIAEKLNISVKTVYQKRNRIFPKLEFHFRTQDLIQVKKS</sequence>
<dbReference type="InterPro" id="IPR036388">
    <property type="entry name" value="WH-like_DNA-bd_sf"/>
</dbReference>
<protein>
    <submittedName>
        <fullName evidence="1">Transcriptional regulator</fullName>
    </submittedName>
</protein>
<dbReference type="Proteomes" id="UP000221504">
    <property type="component" value="Unassembled WGS sequence"/>
</dbReference>
<name>A0A2C6BAL1_FUSNP</name>
<dbReference type="GO" id="GO:0003677">
    <property type="term" value="F:DNA binding"/>
    <property type="evidence" value="ECO:0007669"/>
    <property type="project" value="InterPro"/>
</dbReference>
<dbReference type="EMBL" id="NIRM01000014">
    <property type="protein sequence ID" value="PHI03536.1"/>
    <property type="molecule type" value="Genomic_DNA"/>
</dbReference>
<dbReference type="RefSeq" id="WP_099012020.1">
    <property type="nucleotide sequence ID" value="NZ_CP077154.1"/>
</dbReference>
<organism evidence="1 2">
    <name type="scientific">Fusobacterium nucleatum subsp. polymorphum</name>
    <name type="common">Fusobacterium polymorphum</name>
    <dbReference type="NCBI Taxonomy" id="76857"/>
    <lineage>
        <taxon>Bacteria</taxon>
        <taxon>Fusobacteriati</taxon>
        <taxon>Fusobacteriota</taxon>
        <taxon>Fusobacteriia</taxon>
        <taxon>Fusobacteriales</taxon>
        <taxon>Fusobacteriaceae</taxon>
        <taxon>Fusobacterium</taxon>
    </lineage>
</organism>
<accession>A0A2C6BAL1</accession>
<evidence type="ECO:0000313" key="1">
    <source>
        <dbReference type="EMBL" id="PHI03536.1"/>
    </source>
</evidence>
<reference evidence="1 2" key="1">
    <citation type="submission" date="2017-06" db="EMBL/GenBank/DDBJ databases">
        <title>Draft genome sequence of Fusobacterium nucleatum subsp. polymorphum KCOM 1267 (=ChDC F290).</title>
        <authorList>
            <person name="Kook J.-K."/>
            <person name="Park S.-N."/>
            <person name="Lim Y.K."/>
            <person name="Roh H."/>
        </authorList>
    </citation>
    <scope>NUCLEOTIDE SEQUENCE [LARGE SCALE GENOMIC DNA]</scope>
    <source>
        <strain evidence="2">KCOM 1267(ChDC F290)</strain>
    </source>
</reference>
<proteinExistence type="predicted"/>